<dbReference type="CDD" id="cd06422">
    <property type="entry name" value="NTP_transferase_like_1"/>
    <property type="match status" value="1"/>
</dbReference>
<dbReference type="Pfam" id="PF00483">
    <property type="entry name" value="NTP_transferase"/>
    <property type="match status" value="1"/>
</dbReference>
<dbReference type="AlphaFoldDB" id="Q2RNR5"/>
<dbReference type="STRING" id="269796.Rru_A3436"/>
<dbReference type="KEGG" id="rru:Rru_A3436"/>
<dbReference type="RefSeq" id="WP_011391183.1">
    <property type="nucleotide sequence ID" value="NC_007643.1"/>
</dbReference>
<evidence type="ECO:0000256" key="2">
    <source>
        <dbReference type="ARBA" id="ARBA00022695"/>
    </source>
</evidence>
<dbReference type="EC" id="2.7.7.13" evidence="4"/>
<keyword evidence="2 4" id="KW-0548">Nucleotidyltransferase</keyword>
<dbReference type="Gene3D" id="3.90.550.10">
    <property type="entry name" value="Spore Coat Polysaccharide Biosynthesis Protein SpsA, Chain A"/>
    <property type="match status" value="1"/>
</dbReference>
<dbReference type="eggNOG" id="COG1208">
    <property type="taxonomic scope" value="Bacteria"/>
</dbReference>
<dbReference type="SUPFAM" id="SSF53448">
    <property type="entry name" value="Nucleotide-diphospho-sugar transferases"/>
    <property type="match status" value="1"/>
</dbReference>
<gene>
    <name evidence="4" type="ordered locus">Rru_A3436</name>
</gene>
<dbReference type="PhylomeDB" id="Q2RNR5"/>
<dbReference type="InterPro" id="IPR005835">
    <property type="entry name" value="NTP_transferase_dom"/>
</dbReference>
<dbReference type="EnsemblBacteria" id="ABC24230">
    <property type="protein sequence ID" value="ABC24230"/>
    <property type="gene ID" value="Rru_A3436"/>
</dbReference>
<reference evidence="4 5" key="1">
    <citation type="journal article" date="2011" name="Stand. Genomic Sci.">
        <title>Complete genome sequence of Rhodospirillum rubrum type strain (S1).</title>
        <authorList>
            <person name="Munk A.C."/>
            <person name="Copeland A."/>
            <person name="Lucas S."/>
            <person name="Lapidus A."/>
            <person name="Del Rio T.G."/>
            <person name="Barry K."/>
            <person name="Detter J.C."/>
            <person name="Hammon N."/>
            <person name="Israni S."/>
            <person name="Pitluck S."/>
            <person name="Brettin T."/>
            <person name="Bruce D."/>
            <person name="Han C."/>
            <person name="Tapia R."/>
            <person name="Gilna P."/>
            <person name="Schmutz J."/>
            <person name="Larimer F."/>
            <person name="Land M."/>
            <person name="Kyrpides N.C."/>
            <person name="Mavromatis K."/>
            <person name="Richardson P."/>
            <person name="Rohde M."/>
            <person name="Goker M."/>
            <person name="Klenk H.P."/>
            <person name="Zhang Y."/>
            <person name="Roberts G.P."/>
            <person name="Reslewic S."/>
            <person name="Schwartz D.C."/>
        </authorList>
    </citation>
    <scope>NUCLEOTIDE SEQUENCE [LARGE SCALE GENOMIC DNA]</scope>
    <source>
        <strain evidence="5">ATCC 11170 / ATH 1.1.1 / DSM 467 / LMG 4362 / NCIMB 8255 / S1</strain>
    </source>
</reference>
<dbReference type="PANTHER" id="PTHR43584:SF8">
    <property type="entry name" value="N-ACETYLMURAMATE ALPHA-1-PHOSPHATE URIDYLYLTRANSFERASE"/>
    <property type="match status" value="1"/>
</dbReference>
<dbReference type="InterPro" id="IPR029044">
    <property type="entry name" value="Nucleotide-diphossugar_trans"/>
</dbReference>
<dbReference type="EMBL" id="CP000230">
    <property type="protein sequence ID" value="ABC24230.1"/>
    <property type="molecule type" value="Genomic_DNA"/>
</dbReference>
<evidence type="ECO:0000313" key="4">
    <source>
        <dbReference type="EMBL" id="ABC24230.1"/>
    </source>
</evidence>
<proteinExistence type="predicted"/>
<evidence type="ECO:0000259" key="3">
    <source>
        <dbReference type="Pfam" id="PF00483"/>
    </source>
</evidence>
<dbReference type="PATRIC" id="fig|269796.9.peg.3552"/>
<keyword evidence="5" id="KW-1185">Reference proteome</keyword>
<dbReference type="Proteomes" id="UP000001929">
    <property type="component" value="Chromosome"/>
</dbReference>
<evidence type="ECO:0000256" key="1">
    <source>
        <dbReference type="ARBA" id="ARBA00022679"/>
    </source>
</evidence>
<keyword evidence="1 4" id="KW-0808">Transferase</keyword>
<feature type="domain" description="Nucleotidyl transferase" evidence="3">
    <location>
        <begin position="17"/>
        <end position="133"/>
    </location>
</feature>
<name>Q2RNR5_RHORT</name>
<dbReference type="InterPro" id="IPR050065">
    <property type="entry name" value="GlmU-like"/>
</dbReference>
<protein>
    <submittedName>
        <fullName evidence="4">Nucleotidyl transferase</fullName>
        <ecNumber evidence="4">2.7.7.13</ecNumber>
    </submittedName>
</protein>
<organism evidence="4 5">
    <name type="scientific">Rhodospirillum rubrum (strain ATCC 11170 / ATH 1.1.1 / DSM 467 / LMG 4362 / NCIMB 8255 / S1)</name>
    <dbReference type="NCBI Taxonomy" id="269796"/>
    <lineage>
        <taxon>Bacteria</taxon>
        <taxon>Pseudomonadati</taxon>
        <taxon>Pseudomonadota</taxon>
        <taxon>Alphaproteobacteria</taxon>
        <taxon>Rhodospirillales</taxon>
        <taxon>Rhodospirillaceae</taxon>
        <taxon>Rhodospirillum</taxon>
    </lineage>
</organism>
<dbReference type="GO" id="GO:0004475">
    <property type="term" value="F:mannose-1-phosphate guanylyltransferase (GTP) activity"/>
    <property type="evidence" value="ECO:0007669"/>
    <property type="project" value="UniProtKB-EC"/>
</dbReference>
<accession>Q2RNR5</accession>
<sequence length="253" mass="27743">MAADPASAPVLLHPRRAMVLAAGLGLRMRPLTETMPKPLVAIHDKPLIDWALDHLATAGVEEAVVNLHHLPEMLEAHLQGRATPRIHFSDETGQRLETGGGVRKALPHLGDDPFYVLNSDVLWLNGTIPALDRLAAAWDPETMDALLLLHPLAAAHGYEGLGDFDLDPLGRPTRRAEMHMAPFIFTGVQILHPRLFDDAPEGPFSLNVLYDRALSEDRLAAIVHDGEWYHVGTPQALVHTETILGQHSSMSDQ</sequence>
<dbReference type="HOGENOM" id="CLU_029499_2_1_5"/>
<evidence type="ECO:0000313" key="5">
    <source>
        <dbReference type="Proteomes" id="UP000001929"/>
    </source>
</evidence>
<dbReference type="PANTHER" id="PTHR43584">
    <property type="entry name" value="NUCLEOTIDYL TRANSFERASE"/>
    <property type="match status" value="1"/>
</dbReference>